<dbReference type="Proteomes" id="UP001141259">
    <property type="component" value="Unassembled WGS sequence"/>
</dbReference>
<dbReference type="AlphaFoldDB" id="A0A9X2VQ06"/>
<sequence>MSRLLSRTRVFALAAAALTGMGIVGAPAAQAQVESGNWTSYSPSFTVQERGCGTVNGLTFQLTCSTASGDQRAERRYANYSGGGARQFEGTFRISSLAGTRISLKQTFNDSEPGPFFMLAVERGGRLYAVHGGATIATGATVGTSVRVNTVHRIGSNHKTYVNGSLKHTYASPGGTFYDKFGAYRTSSGQGPATVVWSGVKFWRQ</sequence>
<keyword evidence="1" id="KW-0732">Signal</keyword>
<feature type="chain" id="PRO_5040734794" description="Polysaccharide lyase family 7 protein" evidence="1">
    <location>
        <begin position="32"/>
        <end position="205"/>
    </location>
</feature>
<dbReference type="InterPro" id="IPR006311">
    <property type="entry name" value="TAT_signal"/>
</dbReference>
<comment type="caution">
    <text evidence="2">The sequence shown here is derived from an EMBL/GenBank/DDBJ whole genome shotgun (WGS) entry which is preliminary data.</text>
</comment>
<evidence type="ECO:0008006" key="4">
    <source>
        <dbReference type="Google" id="ProtNLM"/>
    </source>
</evidence>
<organism evidence="2 3">
    <name type="scientific">Umezawaea endophytica</name>
    <dbReference type="NCBI Taxonomy" id="1654476"/>
    <lineage>
        <taxon>Bacteria</taxon>
        <taxon>Bacillati</taxon>
        <taxon>Actinomycetota</taxon>
        <taxon>Actinomycetes</taxon>
        <taxon>Pseudonocardiales</taxon>
        <taxon>Pseudonocardiaceae</taxon>
        <taxon>Umezawaea</taxon>
    </lineage>
</organism>
<dbReference type="RefSeq" id="WP_259624834.1">
    <property type="nucleotide sequence ID" value="NZ_JANYMP010000009.1"/>
</dbReference>
<feature type="signal peptide" evidence="1">
    <location>
        <begin position="1"/>
        <end position="31"/>
    </location>
</feature>
<protein>
    <recommendedName>
        <fullName evidence="4">Polysaccharide lyase family 7 protein</fullName>
    </recommendedName>
</protein>
<gene>
    <name evidence="2" type="ORF">NZH93_20920</name>
</gene>
<keyword evidence="3" id="KW-1185">Reference proteome</keyword>
<evidence type="ECO:0000256" key="1">
    <source>
        <dbReference type="SAM" id="SignalP"/>
    </source>
</evidence>
<evidence type="ECO:0000313" key="3">
    <source>
        <dbReference type="Proteomes" id="UP001141259"/>
    </source>
</evidence>
<proteinExistence type="predicted"/>
<dbReference type="PROSITE" id="PS51318">
    <property type="entry name" value="TAT"/>
    <property type="match status" value="1"/>
</dbReference>
<dbReference type="EMBL" id="JANYMP010000009">
    <property type="protein sequence ID" value="MCS7479333.1"/>
    <property type="molecule type" value="Genomic_DNA"/>
</dbReference>
<reference evidence="2" key="1">
    <citation type="submission" date="2022-08" db="EMBL/GenBank/DDBJ databases">
        <authorList>
            <person name="Tistechok S."/>
            <person name="Samborskyy M."/>
            <person name="Roman I."/>
        </authorList>
    </citation>
    <scope>NUCLEOTIDE SEQUENCE</scope>
    <source>
        <strain evidence="2">DSM 103496</strain>
    </source>
</reference>
<name>A0A9X2VQ06_9PSEU</name>
<evidence type="ECO:0000313" key="2">
    <source>
        <dbReference type="EMBL" id="MCS7479333.1"/>
    </source>
</evidence>
<accession>A0A9X2VQ06</accession>